<evidence type="ECO:0000256" key="7">
    <source>
        <dbReference type="ARBA" id="ARBA00022679"/>
    </source>
</evidence>
<evidence type="ECO:0000256" key="11">
    <source>
        <dbReference type="ARBA" id="ARBA00033660"/>
    </source>
</evidence>
<dbReference type="InterPro" id="IPR049704">
    <property type="entry name" value="Aminotrans_3_PPA_site"/>
</dbReference>
<evidence type="ECO:0000256" key="36">
    <source>
        <dbReference type="ARBA" id="ARBA00048916"/>
    </source>
</evidence>
<dbReference type="GO" id="GO:0030170">
    <property type="term" value="F:pyridoxal phosphate binding"/>
    <property type="evidence" value="ECO:0007669"/>
    <property type="project" value="InterPro"/>
</dbReference>
<dbReference type="EMBL" id="BGPR01000020">
    <property type="protein sequence ID" value="GBL79793.1"/>
    <property type="molecule type" value="Genomic_DNA"/>
</dbReference>
<sequence length="495" mass="54875">MFRRVVQVLVSYRKSLSNDLTFRYYSNSVTKPTLPSVSFEPQPYKGPNYNDVIKSRNTSINPCVQLLYQEPIMVNQGYMQYIWDYTGKRYLDMFGGIVTVSVGHCHPKVTKAAVDQMHKLWHLTNLYLHPKMHEYAKKLTDRLPGDLKVCYFCNSGSEANDLAIQLARLHTGAFDIISLRNAYHGATPYSIGLCGIGTWKHSFPNGFGIHHAMNPDPYRGLWGGSNCRDSPVQTDRKCSCGVDQCVACDMYIGQLEELLSHSLAKKIAGFFAESIQGIGGAVQFPKGYLKKAYKIIRQRGGLCIADEVQTGFGRTGKFWGFLQHDVMPDIVTLAKGMGNGFPFAAVITRKDIADSLTDALTFNTYSGNPIACAAASAVLDVIDEEKLMENSHHVGTYLLHSLSKLRRKYEIVGDVRGKGLMIGVEMVMDKESKKPLSKDKISAILEDAKDMGLLLGRGGLHGNVFRIKPPMCITRADADFCVSVMDIAISKLSGI</sequence>
<evidence type="ECO:0000256" key="19">
    <source>
        <dbReference type="ARBA" id="ARBA00043679"/>
    </source>
</evidence>
<evidence type="ECO:0000256" key="13">
    <source>
        <dbReference type="ARBA" id="ARBA00039862"/>
    </source>
</evidence>
<comment type="cofactor">
    <cofactor evidence="1">
        <name>pyridoxal 5'-phosphate</name>
        <dbReference type="ChEBI" id="CHEBI:597326"/>
    </cofactor>
</comment>
<comment type="subunit">
    <text evidence="4">Homotetramer.</text>
</comment>
<comment type="catalytic activity">
    <reaction evidence="22">
        <text>2-oxobutanoate + L-alanine = (2S)-2-aminobutanoate + pyruvate</text>
        <dbReference type="Rhea" id="RHEA:77355"/>
        <dbReference type="ChEBI" id="CHEBI:15361"/>
        <dbReference type="ChEBI" id="CHEBI:16763"/>
        <dbReference type="ChEBI" id="CHEBI:57972"/>
        <dbReference type="ChEBI" id="CHEBI:74359"/>
        <dbReference type="EC" id="2.6.1.44"/>
    </reaction>
</comment>
<comment type="catalytic activity">
    <reaction evidence="23">
        <text>N(omega)-methyl-L-arginine + pyruvate = 5-(3-methylguanidino)-2-oxopentanoate + L-alanine</text>
        <dbReference type="Rhea" id="RHEA:77319"/>
        <dbReference type="ChEBI" id="CHEBI:15361"/>
        <dbReference type="ChEBI" id="CHEBI:57972"/>
        <dbReference type="ChEBI" id="CHEBI:114953"/>
        <dbReference type="ChEBI" id="CHEBI:197314"/>
    </reaction>
</comment>
<comment type="catalytic activity">
    <reaction evidence="34">
        <text>N(omega),N(omega)-dimethyl-L-arginine + 2-oxobutanoate = 5-(3,3-dimethylguanidino)-2-oxopentanoate + (2S)-2-aminobutanoate</text>
        <dbReference type="Rhea" id="RHEA:77351"/>
        <dbReference type="ChEBI" id="CHEBI:16763"/>
        <dbReference type="ChEBI" id="CHEBI:58326"/>
        <dbReference type="ChEBI" id="CHEBI:74359"/>
        <dbReference type="ChEBI" id="CHEBI:197301"/>
    </reaction>
</comment>
<keyword evidence="7 40" id="KW-0808">Transferase</keyword>
<evidence type="ECO:0000256" key="18">
    <source>
        <dbReference type="ARBA" id="ARBA00043669"/>
    </source>
</evidence>
<comment type="similarity">
    <text evidence="3 39">Belongs to the class-III pyridoxal-phosphate-dependent aminotransferase family.</text>
</comment>
<dbReference type="InterPro" id="IPR015422">
    <property type="entry name" value="PyrdxlP-dep_Trfase_small"/>
</dbReference>
<comment type="catalytic activity">
    <reaction evidence="11">
        <text>glyoxylate + L-alanine = glycine + pyruvate</text>
        <dbReference type="Rhea" id="RHEA:24248"/>
        <dbReference type="ChEBI" id="CHEBI:15361"/>
        <dbReference type="ChEBI" id="CHEBI:36655"/>
        <dbReference type="ChEBI" id="CHEBI:57305"/>
        <dbReference type="ChEBI" id="CHEBI:57972"/>
        <dbReference type="EC" id="2.6.1.44"/>
    </reaction>
    <physiologicalReaction direction="left-to-right" evidence="11">
        <dbReference type="Rhea" id="RHEA:24249"/>
    </physiologicalReaction>
</comment>
<dbReference type="PANTHER" id="PTHR45688">
    <property type="match status" value="1"/>
</dbReference>
<evidence type="ECO:0000256" key="25">
    <source>
        <dbReference type="ARBA" id="ARBA00043798"/>
    </source>
</evidence>
<comment type="catalytic activity">
    <reaction evidence="21">
        <text>N(omega),N(omega)-dimethyl-L-arginine + oxaloacetate = 5-(3,3-dimethylguanidino)-2-oxopentanoate + L-aspartate</text>
        <dbReference type="Rhea" id="RHEA:77343"/>
        <dbReference type="ChEBI" id="CHEBI:16452"/>
        <dbReference type="ChEBI" id="CHEBI:29991"/>
        <dbReference type="ChEBI" id="CHEBI:58326"/>
        <dbReference type="ChEBI" id="CHEBI:197301"/>
    </reaction>
</comment>
<dbReference type="InterPro" id="IPR005814">
    <property type="entry name" value="Aminotrans_3"/>
</dbReference>
<evidence type="ECO:0000256" key="37">
    <source>
        <dbReference type="ARBA" id="ARBA00049480"/>
    </source>
</evidence>
<dbReference type="Proteomes" id="UP000499080">
    <property type="component" value="Unassembled WGS sequence"/>
</dbReference>
<comment type="catalytic activity">
    <reaction evidence="31">
        <text>N(omega),N(omega)-dimethyl-L-arginine + glyoxylate = 5-(3,3-dimethylguanidino)-2-oxopentanoate + glycine</text>
        <dbReference type="Rhea" id="RHEA:77311"/>
        <dbReference type="ChEBI" id="CHEBI:36655"/>
        <dbReference type="ChEBI" id="CHEBI:57305"/>
        <dbReference type="ChEBI" id="CHEBI:58326"/>
        <dbReference type="ChEBI" id="CHEBI:197301"/>
    </reaction>
</comment>
<dbReference type="PROSITE" id="PS00600">
    <property type="entry name" value="AA_TRANSFER_CLASS_3"/>
    <property type="match status" value="1"/>
</dbReference>
<evidence type="ECO:0000256" key="26">
    <source>
        <dbReference type="ARBA" id="ARBA00043825"/>
    </source>
</evidence>
<evidence type="ECO:0000256" key="9">
    <source>
        <dbReference type="ARBA" id="ARBA00022946"/>
    </source>
</evidence>
<comment type="catalytic activity">
    <reaction evidence="36">
        <text>oxaloacetate + L-alanine = L-aspartate + pyruvate</text>
        <dbReference type="Rhea" id="RHEA:77347"/>
        <dbReference type="ChEBI" id="CHEBI:15361"/>
        <dbReference type="ChEBI" id="CHEBI:16452"/>
        <dbReference type="ChEBI" id="CHEBI:29991"/>
        <dbReference type="ChEBI" id="CHEBI:57972"/>
    </reaction>
</comment>
<evidence type="ECO:0000256" key="21">
    <source>
        <dbReference type="ARBA" id="ARBA00043749"/>
    </source>
</evidence>
<evidence type="ECO:0000256" key="32">
    <source>
        <dbReference type="ARBA" id="ARBA00048264"/>
    </source>
</evidence>
<evidence type="ECO:0000256" key="34">
    <source>
        <dbReference type="ARBA" id="ARBA00048560"/>
    </source>
</evidence>
<evidence type="ECO:0000256" key="5">
    <source>
        <dbReference type="ARBA" id="ARBA00013049"/>
    </source>
</evidence>
<evidence type="ECO:0000256" key="30">
    <source>
        <dbReference type="ARBA" id="ARBA00044258"/>
    </source>
</evidence>
<dbReference type="EC" id="2.6.1.40" evidence="12"/>
<evidence type="ECO:0000256" key="35">
    <source>
        <dbReference type="ARBA" id="ARBA00048760"/>
    </source>
</evidence>
<evidence type="ECO:0000256" key="14">
    <source>
        <dbReference type="ARBA" id="ARBA00041662"/>
    </source>
</evidence>
<dbReference type="GO" id="GO:0019481">
    <property type="term" value="P:L-alanine catabolic process, by transamination"/>
    <property type="evidence" value="ECO:0007669"/>
    <property type="project" value="TreeGrafter"/>
</dbReference>
<gene>
    <name evidence="40" type="primary">AGXT2</name>
    <name evidence="40" type="ORF">AVEN_28872_1</name>
</gene>
<keyword evidence="8 39" id="KW-0663">Pyridoxal phosphate</keyword>
<evidence type="ECO:0000256" key="29">
    <source>
        <dbReference type="ARBA" id="ARBA00044257"/>
    </source>
</evidence>
<evidence type="ECO:0000256" key="12">
    <source>
        <dbReference type="ARBA" id="ARBA00039130"/>
    </source>
</evidence>
<comment type="catalytic activity">
    <reaction evidence="20">
        <text>(R)-3-amino-2-methylpropanoate + pyruvate = 2-methyl-3-oxopropanoate + L-alanine</text>
        <dbReference type="Rhea" id="RHEA:18393"/>
        <dbReference type="ChEBI" id="CHEBI:15361"/>
        <dbReference type="ChEBI" id="CHEBI:57700"/>
        <dbReference type="ChEBI" id="CHEBI:57731"/>
        <dbReference type="ChEBI" id="CHEBI:57972"/>
        <dbReference type="EC" id="2.6.1.40"/>
    </reaction>
    <physiologicalReaction direction="left-to-right" evidence="20">
        <dbReference type="Rhea" id="RHEA:18394"/>
    </physiologicalReaction>
</comment>
<dbReference type="PIRSF" id="PIRSF000521">
    <property type="entry name" value="Transaminase_4ab_Lys_Orn"/>
    <property type="match status" value="1"/>
</dbReference>
<dbReference type="GO" id="GO:0047305">
    <property type="term" value="F:(R)-3-amino-2-methylpropionate-pyruvate transaminase activity"/>
    <property type="evidence" value="ECO:0007669"/>
    <property type="project" value="UniProtKB-EC"/>
</dbReference>
<evidence type="ECO:0000256" key="27">
    <source>
        <dbReference type="ARBA" id="ARBA00043826"/>
    </source>
</evidence>
<evidence type="ECO:0000256" key="20">
    <source>
        <dbReference type="ARBA" id="ARBA00043726"/>
    </source>
</evidence>
<comment type="catalytic activity">
    <reaction evidence="33">
        <text>2-oxohexanoate + N(omega),N(omega)-dimethyl-L-arginine = L-2-aminohexanoate + 5-(3,3-dimethylguanidino)-2-oxopentanoate</text>
        <dbReference type="Rhea" id="RHEA:77363"/>
        <dbReference type="ChEBI" id="CHEBI:35177"/>
        <dbReference type="ChEBI" id="CHEBI:58326"/>
        <dbReference type="ChEBI" id="CHEBI:58455"/>
        <dbReference type="ChEBI" id="CHEBI:197301"/>
    </reaction>
</comment>
<dbReference type="Gene3D" id="3.40.640.10">
    <property type="entry name" value="Type I PLP-dependent aspartate aminotransferase-like (Major domain)"/>
    <property type="match status" value="1"/>
</dbReference>
<comment type="catalytic activity">
    <reaction evidence="35">
        <text>N(omega)-methyl-L-arginine + glyoxylate = 5-(3-methylguanidino)-2-oxopentanoate + glycine</text>
        <dbReference type="Rhea" id="RHEA:77323"/>
        <dbReference type="ChEBI" id="CHEBI:36655"/>
        <dbReference type="ChEBI" id="CHEBI:57305"/>
        <dbReference type="ChEBI" id="CHEBI:114953"/>
        <dbReference type="ChEBI" id="CHEBI:197314"/>
    </reaction>
</comment>
<dbReference type="CDD" id="cd00610">
    <property type="entry name" value="OAT_like"/>
    <property type="match status" value="1"/>
</dbReference>
<organism evidence="40 41">
    <name type="scientific">Araneus ventricosus</name>
    <name type="common">Orbweaver spider</name>
    <name type="synonym">Epeira ventricosa</name>
    <dbReference type="NCBI Taxonomy" id="182803"/>
    <lineage>
        <taxon>Eukaryota</taxon>
        <taxon>Metazoa</taxon>
        <taxon>Ecdysozoa</taxon>
        <taxon>Arthropoda</taxon>
        <taxon>Chelicerata</taxon>
        <taxon>Arachnida</taxon>
        <taxon>Araneae</taxon>
        <taxon>Araneomorphae</taxon>
        <taxon>Entelegynae</taxon>
        <taxon>Araneoidea</taxon>
        <taxon>Araneidae</taxon>
        <taxon>Araneus</taxon>
    </lineage>
</organism>
<comment type="subcellular location">
    <subcellularLocation>
        <location evidence="2">Mitochondrion</location>
    </subcellularLocation>
</comment>
<dbReference type="OrthoDB" id="10261433at2759"/>
<evidence type="ECO:0000256" key="1">
    <source>
        <dbReference type="ARBA" id="ARBA00001933"/>
    </source>
</evidence>
<comment type="catalytic activity">
    <reaction evidence="18">
        <text>N(omega),N(omega)-dimethyl-L-arginine + pyruvate = 5-(3,3-dimethylguanidino)-2-oxopentanoate + L-alanine</text>
        <dbReference type="Rhea" id="RHEA:77303"/>
        <dbReference type="ChEBI" id="CHEBI:15361"/>
        <dbReference type="ChEBI" id="CHEBI:57972"/>
        <dbReference type="ChEBI" id="CHEBI:58326"/>
        <dbReference type="ChEBI" id="CHEBI:197301"/>
    </reaction>
</comment>
<dbReference type="GO" id="GO:0005739">
    <property type="term" value="C:mitochondrion"/>
    <property type="evidence" value="ECO:0007669"/>
    <property type="project" value="UniProtKB-SubCell"/>
</dbReference>
<keyword evidence="6 40" id="KW-0032">Aminotransferase</keyword>
<dbReference type="PANTHER" id="PTHR45688:SF3">
    <property type="entry name" value="ALANINE--GLYOXYLATE AMINOTRANSFERASE 2, MITOCHONDRIAL"/>
    <property type="match status" value="1"/>
</dbReference>
<dbReference type="AlphaFoldDB" id="A0A4Y2AIY3"/>
<evidence type="ECO:0000256" key="17">
    <source>
        <dbReference type="ARBA" id="ARBA00042669"/>
    </source>
</evidence>
<dbReference type="Pfam" id="PF00202">
    <property type="entry name" value="Aminotran_3"/>
    <property type="match status" value="1"/>
</dbReference>
<evidence type="ECO:0000256" key="24">
    <source>
        <dbReference type="ARBA" id="ARBA00043777"/>
    </source>
</evidence>
<reference evidence="40 41" key="1">
    <citation type="journal article" date="2019" name="Sci. Rep.">
        <title>Orb-weaving spider Araneus ventricosus genome elucidates the spidroin gene catalogue.</title>
        <authorList>
            <person name="Kono N."/>
            <person name="Nakamura H."/>
            <person name="Ohtoshi R."/>
            <person name="Moran D.A.P."/>
            <person name="Shinohara A."/>
            <person name="Yoshida Y."/>
            <person name="Fujiwara M."/>
            <person name="Mori M."/>
            <person name="Tomita M."/>
            <person name="Arakawa K."/>
        </authorList>
    </citation>
    <scope>NUCLEOTIDE SEQUENCE [LARGE SCALE GENOMIC DNA]</scope>
</reference>
<accession>A0A4Y2AIY3</accession>
<dbReference type="GO" id="GO:0008453">
    <property type="term" value="F:alanine-glyoxylate transaminase activity"/>
    <property type="evidence" value="ECO:0007669"/>
    <property type="project" value="UniProtKB-EC"/>
</dbReference>
<dbReference type="InterPro" id="IPR015421">
    <property type="entry name" value="PyrdxlP-dep_Trfase_major"/>
</dbReference>
<evidence type="ECO:0000256" key="33">
    <source>
        <dbReference type="ARBA" id="ARBA00048500"/>
    </source>
</evidence>
<comment type="function">
    <text evidence="38">Multifunctional aminotransferase with a broad substrate specificity. Catalyzes the conversion of glyoxylate to glycine using alanine as the amino donor. Catalyzes metabolism of not L- but the D-isomer of D-beta-aminoisobutyric acid to generate 2-methyl-3-oxopropanoate and alanine. Catalyzes the transfer of the amino group from beta-alanine to pyruvate to yield L-alanine and 3-oxopropanoate. Can metabolize NG-monomethyl-L-arginine (NMMA), asymmetric NG,NG-dimethyl-L-arginine (ADMA) and symmetric NG,N'G-dimethyl-L-arginine (SDMA). ADMA is a potent inhibitor of nitric-oxide (NO) synthase, and this activity provides mechanism through which the kidney regulates blood pressure.</text>
</comment>
<evidence type="ECO:0000313" key="41">
    <source>
        <dbReference type="Proteomes" id="UP000499080"/>
    </source>
</evidence>
<keyword evidence="9" id="KW-0809">Transit peptide</keyword>
<comment type="catalytic activity">
    <reaction evidence="32">
        <text>L-ornithine + glyoxylate = 5-amino-2-oxopentanoate + glycine</text>
        <dbReference type="Rhea" id="RHEA:77331"/>
        <dbReference type="ChEBI" id="CHEBI:36655"/>
        <dbReference type="ChEBI" id="CHEBI:46911"/>
        <dbReference type="ChEBI" id="CHEBI:57305"/>
        <dbReference type="ChEBI" id="CHEBI:58802"/>
    </reaction>
</comment>
<evidence type="ECO:0000256" key="28">
    <source>
        <dbReference type="ARBA" id="ARBA00044055"/>
    </source>
</evidence>
<dbReference type="EC" id="2.6.1.44" evidence="5"/>
<dbReference type="FunFam" id="3.40.640.10:FF:000055">
    <property type="entry name" value="Alanine--glyoxylate aminotransferase 2, mitochondrial"/>
    <property type="match status" value="1"/>
</dbReference>
<comment type="catalytic activity">
    <reaction evidence="25">
        <text>N(omega),N('omega)-dimethyl-L-arginine + pyruvate = 5-(3,3'-dimethylguanidino)-2-oxopentanoate + L-alanine</text>
        <dbReference type="Rhea" id="RHEA:77307"/>
        <dbReference type="ChEBI" id="CHEBI:15361"/>
        <dbReference type="ChEBI" id="CHEBI:57972"/>
        <dbReference type="ChEBI" id="CHEBI:197308"/>
        <dbReference type="ChEBI" id="CHEBI:197310"/>
    </reaction>
</comment>
<dbReference type="EC" id="2.6.1.18" evidence="28"/>
<evidence type="ECO:0000256" key="8">
    <source>
        <dbReference type="ARBA" id="ARBA00022898"/>
    </source>
</evidence>
<comment type="catalytic activity">
    <reaction evidence="24">
        <text>L-ornithine + pyruvate = 5-amino-2-oxopentanoate + L-alanine</text>
        <dbReference type="Rhea" id="RHEA:77327"/>
        <dbReference type="ChEBI" id="CHEBI:15361"/>
        <dbReference type="ChEBI" id="CHEBI:46911"/>
        <dbReference type="ChEBI" id="CHEBI:57972"/>
        <dbReference type="ChEBI" id="CHEBI:58802"/>
    </reaction>
</comment>
<evidence type="ECO:0000256" key="2">
    <source>
        <dbReference type="ARBA" id="ARBA00004173"/>
    </source>
</evidence>
<name>A0A4Y2AIY3_ARAVE</name>
<keyword evidence="10" id="KW-0496">Mitochondrion</keyword>
<evidence type="ECO:0000256" key="10">
    <source>
        <dbReference type="ARBA" id="ARBA00023128"/>
    </source>
</evidence>
<evidence type="ECO:0000256" key="31">
    <source>
        <dbReference type="ARBA" id="ARBA00047892"/>
    </source>
</evidence>
<evidence type="ECO:0000256" key="38">
    <source>
        <dbReference type="ARBA" id="ARBA00058068"/>
    </source>
</evidence>
<dbReference type="GO" id="GO:0009436">
    <property type="term" value="P:glyoxylate catabolic process"/>
    <property type="evidence" value="ECO:0007669"/>
    <property type="project" value="TreeGrafter"/>
</dbReference>
<keyword evidence="41" id="KW-1185">Reference proteome</keyword>
<evidence type="ECO:0000256" key="39">
    <source>
        <dbReference type="RuleBase" id="RU003560"/>
    </source>
</evidence>
<evidence type="ECO:0000256" key="15">
    <source>
        <dbReference type="ARBA" id="ARBA00041845"/>
    </source>
</evidence>
<comment type="caution">
    <text evidence="40">The sequence shown here is derived from an EMBL/GenBank/DDBJ whole genome shotgun (WGS) entry which is preliminary data.</text>
</comment>
<dbReference type="InterPro" id="IPR015424">
    <property type="entry name" value="PyrdxlP-dep_Trfase"/>
</dbReference>
<comment type="catalytic activity">
    <reaction evidence="19">
        <text>(2S)-2-aminobutanoate + glyoxylate = 2-oxobutanoate + glycine</text>
        <dbReference type="Rhea" id="RHEA:77339"/>
        <dbReference type="ChEBI" id="CHEBI:16763"/>
        <dbReference type="ChEBI" id="CHEBI:36655"/>
        <dbReference type="ChEBI" id="CHEBI:57305"/>
        <dbReference type="ChEBI" id="CHEBI:74359"/>
    </reaction>
</comment>
<dbReference type="GO" id="GO:0016223">
    <property type="term" value="F:beta-alanine:pyruvate transaminase activity"/>
    <property type="evidence" value="ECO:0007669"/>
    <property type="project" value="UniProtKB-EC"/>
</dbReference>
<evidence type="ECO:0000256" key="22">
    <source>
        <dbReference type="ARBA" id="ARBA00043751"/>
    </source>
</evidence>
<evidence type="ECO:0000313" key="40">
    <source>
        <dbReference type="EMBL" id="GBL79793.1"/>
    </source>
</evidence>
<proteinExistence type="inferred from homology"/>
<comment type="catalytic activity">
    <reaction evidence="37">
        <text>N(omega),N('omega)-dimethyl-L-arginine + glyoxylate = 5-(3,3'-dimethylguanidino)-2-oxopentanoate + glycine</text>
        <dbReference type="Rhea" id="RHEA:77315"/>
        <dbReference type="ChEBI" id="CHEBI:36655"/>
        <dbReference type="ChEBI" id="CHEBI:57305"/>
        <dbReference type="ChEBI" id="CHEBI:197308"/>
        <dbReference type="ChEBI" id="CHEBI:197310"/>
    </reaction>
</comment>
<evidence type="ECO:0000256" key="16">
    <source>
        <dbReference type="ARBA" id="ARBA00042611"/>
    </source>
</evidence>
<evidence type="ECO:0000256" key="6">
    <source>
        <dbReference type="ARBA" id="ARBA00022576"/>
    </source>
</evidence>
<dbReference type="Gene3D" id="3.90.1150.10">
    <property type="entry name" value="Aspartate Aminotransferase, domain 1"/>
    <property type="match status" value="1"/>
</dbReference>
<evidence type="ECO:0000256" key="3">
    <source>
        <dbReference type="ARBA" id="ARBA00008954"/>
    </source>
</evidence>
<dbReference type="SUPFAM" id="SSF53383">
    <property type="entry name" value="PLP-dependent transferases"/>
    <property type="match status" value="1"/>
</dbReference>
<protein>
    <recommendedName>
        <fullName evidence="13">Alanine--glyoxylate aminotransferase 2, mitochondrial</fullName>
        <ecNumber evidence="28">2.6.1.18</ecNumber>
        <ecNumber evidence="12">2.6.1.40</ecNumber>
        <ecNumber evidence="5">2.6.1.44</ecNumber>
    </recommendedName>
    <alternativeName>
        <fullName evidence="14">(R)-3-amino-2-methylpropionate--pyruvate transaminase</fullName>
    </alternativeName>
    <alternativeName>
        <fullName evidence="16">Beta-ALAAT II</fullName>
    </alternativeName>
    <alternativeName>
        <fullName evidence="17">Beta-alanine-pyruvate aminotransferase</fullName>
    </alternativeName>
    <alternativeName>
        <fullName evidence="30">D-3-aminoisobutyrate-pyruvate aminotransferase</fullName>
    </alternativeName>
    <alternativeName>
        <fullName evidence="15">D-AIBAT</fullName>
    </alternativeName>
    <alternativeName>
        <fullName evidence="29">D-beta-aminoisobutyrate-pyruvate aminotransferase</fullName>
    </alternativeName>
</protein>
<comment type="catalytic activity">
    <reaction evidence="27">
        <text>2-oxopentanoate + N(omega),N(omega)-dimethyl-L-arginine = 5-(3,3-dimethylguanidino)-2-oxopentanoate + L-2-aminopentanoate</text>
        <dbReference type="Rhea" id="RHEA:77359"/>
        <dbReference type="ChEBI" id="CHEBI:28644"/>
        <dbReference type="ChEBI" id="CHEBI:58326"/>
        <dbReference type="ChEBI" id="CHEBI:58441"/>
        <dbReference type="ChEBI" id="CHEBI:197301"/>
    </reaction>
</comment>
<evidence type="ECO:0000256" key="23">
    <source>
        <dbReference type="ARBA" id="ARBA00043758"/>
    </source>
</evidence>
<comment type="catalytic activity">
    <reaction evidence="26">
        <text>3-oxopropanoate + L-alanine = beta-alanine + pyruvate</text>
        <dbReference type="Rhea" id="RHEA:14077"/>
        <dbReference type="ChEBI" id="CHEBI:15361"/>
        <dbReference type="ChEBI" id="CHEBI:33190"/>
        <dbReference type="ChEBI" id="CHEBI:57966"/>
        <dbReference type="ChEBI" id="CHEBI:57972"/>
        <dbReference type="EC" id="2.6.1.18"/>
    </reaction>
    <physiologicalReaction direction="right-to-left" evidence="26">
        <dbReference type="Rhea" id="RHEA:14079"/>
    </physiologicalReaction>
</comment>
<evidence type="ECO:0000256" key="4">
    <source>
        <dbReference type="ARBA" id="ARBA00011881"/>
    </source>
</evidence>